<name>A0A6A7AI48_9PLEO</name>
<evidence type="ECO:0000256" key="2">
    <source>
        <dbReference type="SAM" id="MobiDB-lite"/>
    </source>
</evidence>
<protein>
    <submittedName>
        <fullName evidence="3">Uncharacterized protein</fullName>
    </submittedName>
</protein>
<keyword evidence="4" id="KW-1185">Reference proteome</keyword>
<proteinExistence type="predicted"/>
<feature type="region of interest" description="Disordered" evidence="2">
    <location>
        <begin position="114"/>
        <end position="249"/>
    </location>
</feature>
<organism evidence="3 4">
    <name type="scientific">Ophiobolus disseminans</name>
    <dbReference type="NCBI Taxonomy" id="1469910"/>
    <lineage>
        <taxon>Eukaryota</taxon>
        <taxon>Fungi</taxon>
        <taxon>Dikarya</taxon>
        <taxon>Ascomycota</taxon>
        <taxon>Pezizomycotina</taxon>
        <taxon>Dothideomycetes</taxon>
        <taxon>Pleosporomycetidae</taxon>
        <taxon>Pleosporales</taxon>
        <taxon>Pleosporineae</taxon>
        <taxon>Phaeosphaeriaceae</taxon>
        <taxon>Ophiobolus</taxon>
    </lineage>
</organism>
<dbReference type="Proteomes" id="UP000799424">
    <property type="component" value="Unassembled WGS sequence"/>
</dbReference>
<evidence type="ECO:0000256" key="1">
    <source>
        <dbReference type="SAM" id="Coils"/>
    </source>
</evidence>
<feature type="compositionally biased region" description="Basic and acidic residues" evidence="2">
    <location>
        <begin position="175"/>
        <end position="185"/>
    </location>
</feature>
<feature type="compositionally biased region" description="Basic and acidic residues" evidence="2">
    <location>
        <begin position="155"/>
        <end position="164"/>
    </location>
</feature>
<accession>A0A6A7AI48</accession>
<keyword evidence="1" id="KW-0175">Coiled coil</keyword>
<dbReference type="EMBL" id="MU006217">
    <property type="protein sequence ID" value="KAF2832265.1"/>
    <property type="molecule type" value="Genomic_DNA"/>
</dbReference>
<dbReference type="OrthoDB" id="3781687at2759"/>
<evidence type="ECO:0000313" key="4">
    <source>
        <dbReference type="Proteomes" id="UP000799424"/>
    </source>
</evidence>
<reference evidence="3" key="1">
    <citation type="journal article" date="2020" name="Stud. Mycol.">
        <title>101 Dothideomycetes genomes: a test case for predicting lifestyles and emergence of pathogens.</title>
        <authorList>
            <person name="Haridas S."/>
            <person name="Albert R."/>
            <person name="Binder M."/>
            <person name="Bloem J."/>
            <person name="Labutti K."/>
            <person name="Salamov A."/>
            <person name="Andreopoulos B."/>
            <person name="Baker S."/>
            <person name="Barry K."/>
            <person name="Bills G."/>
            <person name="Bluhm B."/>
            <person name="Cannon C."/>
            <person name="Castanera R."/>
            <person name="Culley D."/>
            <person name="Daum C."/>
            <person name="Ezra D."/>
            <person name="Gonzalez J."/>
            <person name="Henrissat B."/>
            <person name="Kuo A."/>
            <person name="Liang C."/>
            <person name="Lipzen A."/>
            <person name="Lutzoni F."/>
            <person name="Magnuson J."/>
            <person name="Mondo S."/>
            <person name="Nolan M."/>
            <person name="Ohm R."/>
            <person name="Pangilinan J."/>
            <person name="Park H.-J."/>
            <person name="Ramirez L."/>
            <person name="Alfaro M."/>
            <person name="Sun H."/>
            <person name="Tritt A."/>
            <person name="Yoshinaga Y."/>
            <person name="Zwiers L.-H."/>
            <person name="Turgeon B."/>
            <person name="Goodwin S."/>
            <person name="Spatafora J."/>
            <person name="Crous P."/>
            <person name="Grigoriev I."/>
        </authorList>
    </citation>
    <scope>NUCLEOTIDE SEQUENCE</scope>
    <source>
        <strain evidence="3">CBS 113818</strain>
    </source>
</reference>
<sequence>MGRFETLNAETKDLVECLLPALAKSFGVESCVDLIPEDIRMRAWDCDRRDHIKDQTENDPRNWGVQFLKDLMAISRLKNGNLAVFQTDLRARVDLHEAKHPWCRLSDIKELKDEYEHPNRPPPVEPESAGTSSTDSYLEELHEPDLPSGRRGRVRNHEVYEARVQDANGSHGRLRRSEEGGFIRKDKSKGHGKRRYSDERASATPNSGRRSIKRRSRIVKSDHEDSNDSGLPLAYGLRSSSKSPTHGPVRASSNIATIVNTSNEPLAVQKLQAELEVAEAELRAARLKYQYITAKEQAEANVGDDGTETAPPGIE</sequence>
<evidence type="ECO:0000313" key="3">
    <source>
        <dbReference type="EMBL" id="KAF2832265.1"/>
    </source>
</evidence>
<gene>
    <name evidence="3" type="ORF">CC86DRAFT_424662</name>
</gene>
<dbReference type="AlphaFoldDB" id="A0A6A7AI48"/>
<feature type="coiled-coil region" evidence="1">
    <location>
        <begin position="268"/>
        <end position="297"/>
    </location>
</feature>